<feature type="site" description="Interaction with DNA" evidence="8">
    <location>
        <position position="165"/>
    </location>
</feature>
<dbReference type="PROSITE" id="PS00396">
    <property type="entry name" value="TOPO_IA_1"/>
    <property type="match status" value="1"/>
</dbReference>
<dbReference type="GO" id="GO:0003917">
    <property type="term" value="F:DNA topoisomerase type I (single strand cut, ATP-independent) activity"/>
    <property type="evidence" value="ECO:0007669"/>
    <property type="project" value="UniProtKB-EC"/>
</dbReference>
<dbReference type="Gene3D" id="2.70.20.10">
    <property type="entry name" value="Topoisomerase I, domain 3"/>
    <property type="match status" value="1"/>
</dbReference>
<feature type="site" description="Interaction with DNA" evidence="8">
    <location>
        <position position="153"/>
    </location>
</feature>
<feature type="compositionally biased region" description="Low complexity" evidence="9">
    <location>
        <begin position="713"/>
        <end position="736"/>
    </location>
</feature>
<dbReference type="InterPro" id="IPR005733">
    <property type="entry name" value="TopoI_bac-type"/>
</dbReference>
<protein>
    <recommendedName>
        <fullName evidence="8">DNA topoisomerase 1</fullName>
        <ecNumber evidence="8">5.6.2.1</ecNumber>
    </recommendedName>
    <alternativeName>
        <fullName evidence="8">DNA topoisomerase I</fullName>
    </alternativeName>
</protein>
<dbReference type="SMART" id="SM00436">
    <property type="entry name" value="TOP1Bc"/>
    <property type="match status" value="1"/>
</dbReference>
<evidence type="ECO:0000256" key="4">
    <source>
        <dbReference type="ARBA" id="ARBA00022842"/>
    </source>
</evidence>
<dbReference type="PROSITE" id="PS50880">
    <property type="entry name" value="TOPRIM"/>
    <property type="match status" value="1"/>
</dbReference>
<dbReference type="CDD" id="cd00186">
    <property type="entry name" value="TOP1Ac"/>
    <property type="match status" value="1"/>
</dbReference>
<dbReference type="PRINTS" id="PR00417">
    <property type="entry name" value="PRTPISMRASEI"/>
</dbReference>
<dbReference type="Gene3D" id="3.40.50.140">
    <property type="match status" value="1"/>
</dbReference>
<dbReference type="InterPro" id="IPR034149">
    <property type="entry name" value="TOPRIM_TopoI"/>
</dbReference>
<comment type="function">
    <text evidence="8">Releases the supercoiling and torsional tension of DNA, which is introduced during the DNA replication and transcription, by transiently cleaving and rejoining one strand of the DNA duplex. Introduces a single-strand break via transesterification at a target site in duplex DNA. The scissile phosphodiester is attacked by the catalytic tyrosine of the enzyme, resulting in the formation of a DNA-(5'-phosphotyrosyl)-enzyme intermediate and the expulsion of a 3'-OH DNA strand. The free DNA strand then undergoes passage around the unbroken strand, thus removing DNA supercoils. Finally, in the religation step, the DNA 3'-OH attacks the covalent intermediate to expel the active-site tyrosine and restore the DNA phosphodiester backbone.</text>
</comment>
<dbReference type="InterPro" id="IPR006171">
    <property type="entry name" value="TOPRIM_dom"/>
</dbReference>
<dbReference type="InterPro" id="IPR000380">
    <property type="entry name" value="Topo_IA"/>
</dbReference>
<dbReference type="SMART" id="SM00493">
    <property type="entry name" value="TOPRIM"/>
    <property type="match status" value="1"/>
</dbReference>
<dbReference type="SUPFAM" id="SSF56712">
    <property type="entry name" value="Prokaryotic type I DNA topoisomerase"/>
    <property type="match status" value="1"/>
</dbReference>
<keyword evidence="3" id="KW-0479">Metal-binding</keyword>
<evidence type="ECO:0000313" key="13">
    <source>
        <dbReference type="Proteomes" id="UP001589733"/>
    </source>
</evidence>
<feature type="domain" description="Toprim" evidence="10">
    <location>
        <begin position="2"/>
        <end position="125"/>
    </location>
</feature>
<evidence type="ECO:0000259" key="10">
    <source>
        <dbReference type="PROSITE" id="PS50880"/>
    </source>
</evidence>
<dbReference type="PROSITE" id="PS52039">
    <property type="entry name" value="TOPO_IA_2"/>
    <property type="match status" value="1"/>
</dbReference>
<evidence type="ECO:0000256" key="7">
    <source>
        <dbReference type="ARBA" id="ARBA00023235"/>
    </source>
</evidence>
<dbReference type="PANTHER" id="PTHR42785:SF1">
    <property type="entry name" value="DNA TOPOISOMERASE"/>
    <property type="match status" value="1"/>
</dbReference>
<evidence type="ECO:0000256" key="5">
    <source>
        <dbReference type="ARBA" id="ARBA00023029"/>
    </source>
</evidence>
<dbReference type="Gene3D" id="1.10.460.10">
    <property type="entry name" value="Topoisomerase I, domain 2"/>
    <property type="match status" value="1"/>
</dbReference>
<evidence type="ECO:0000256" key="9">
    <source>
        <dbReference type="SAM" id="MobiDB-lite"/>
    </source>
</evidence>
<dbReference type="CDD" id="cd03363">
    <property type="entry name" value="TOPRIM_TopoIA_TopoI"/>
    <property type="match status" value="1"/>
</dbReference>
<dbReference type="InterPro" id="IPR003601">
    <property type="entry name" value="Topo_IA_2"/>
</dbReference>
<dbReference type="Pfam" id="PF01751">
    <property type="entry name" value="Toprim"/>
    <property type="match status" value="1"/>
</dbReference>
<gene>
    <name evidence="8 12" type="primary">topA</name>
    <name evidence="12" type="ORF">ACFFLM_14395</name>
</gene>
<evidence type="ECO:0000259" key="11">
    <source>
        <dbReference type="PROSITE" id="PS52039"/>
    </source>
</evidence>
<dbReference type="Gene3D" id="1.10.290.10">
    <property type="entry name" value="Topoisomerase I, domain 4"/>
    <property type="match status" value="1"/>
</dbReference>
<comment type="subunit">
    <text evidence="8">Monomer.</text>
</comment>
<keyword evidence="13" id="KW-1185">Reference proteome</keyword>
<dbReference type="RefSeq" id="WP_380011434.1">
    <property type="nucleotide sequence ID" value="NZ_JBHLYR010000045.1"/>
</dbReference>
<dbReference type="InterPro" id="IPR023405">
    <property type="entry name" value="Topo_IA_core_domain"/>
</dbReference>
<organism evidence="12 13">
    <name type="scientific">Deinococcus oregonensis</name>
    <dbReference type="NCBI Taxonomy" id="1805970"/>
    <lineage>
        <taxon>Bacteria</taxon>
        <taxon>Thermotogati</taxon>
        <taxon>Deinococcota</taxon>
        <taxon>Deinococci</taxon>
        <taxon>Deinococcales</taxon>
        <taxon>Deinococcaceae</taxon>
        <taxon>Deinococcus</taxon>
    </lineage>
</organism>
<dbReference type="EMBL" id="JBHLYR010000045">
    <property type="protein sequence ID" value="MFB9993159.1"/>
    <property type="molecule type" value="Genomic_DNA"/>
</dbReference>
<dbReference type="InterPro" id="IPR013497">
    <property type="entry name" value="Topo_IA_cen"/>
</dbReference>
<keyword evidence="4" id="KW-0460">Magnesium</keyword>
<comment type="catalytic activity">
    <reaction evidence="1 8">
        <text>ATP-independent breakage of single-stranded DNA, followed by passage and rejoining.</text>
        <dbReference type="EC" id="5.6.2.1"/>
    </reaction>
</comment>
<dbReference type="NCBIfam" id="TIGR01051">
    <property type="entry name" value="topA_bact"/>
    <property type="match status" value="1"/>
</dbReference>
<comment type="similarity">
    <text evidence="2 8">Belongs to the type IA topoisomerase family.</text>
</comment>
<dbReference type="InterPro" id="IPR028612">
    <property type="entry name" value="Topoisom_1_IA"/>
</dbReference>
<feature type="site" description="Interaction with DNA" evidence="8">
    <location>
        <position position="510"/>
    </location>
</feature>
<reference evidence="12 13" key="1">
    <citation type="submission" date="2024-09" db="EMBL/GenBank/DDBJ databases">
        <authorList>
            <person name="Sun Q."/>
            <person name="Mori K."/>
        </authorList>
    </citation>
    <scope>NUCLEOTIDE SEQUENCE [LARGE SCALE GENOMIC DNA]</scope>
    <source>
        <strain evidence="12 13">JCM 13503</strain>
    </source>
</reference>
<feature type="compositionally biased region" description="Low complexity" evidence="9">
    <location>
        <begin position="679"/>
        <end position="705"/>
    </location>
</feature>
<feature type="site" description="Interaction with DNA" evidence="8">
    <location>
        <position position="150"/>
    </location>
</feature>
<accession>A0ABV6B088</accession>
<dbReference type="PANTHER" id="PTHR42785">
    <property type="entry name" value="DNA TOPOISOMERASE, TYPE IA, CORE"/>
    <property type="match status" value="1"/>
</dbReference>
<dbReference type="SMART" id="SM00437">
    <property type="entry name" value="TOP1Ac"/>
    <property type="match status" value="1"/>
</dbReference>
<feature type="site" description="Interaction with DNA" evidence="8">
    <location>
        <position position="323"/>
    </location>
</feature>
<comment type="caution">
    <text evidence="8">Lacks conserved residue(s) required for the propagation of feature annotation.</text>
</comment>
<feature type="active site" description="O-(5'-phospho-DNA)-tyrosine intermediate" evidence="8">
    <location>
        <position position="321"/>
    </location>
</feature>
<keyword evidence="5 8" id="KW-0799">Topoisomerase</keyword>
<dbReference type="InterPro" id="IPR003602">
    <property type="entry name" value="Topo_IA_DNA-bd_dom"/>
</dbReference>
<comment type="caution">
    <text evidence="12">The sequence shown here is derived from an EMBL/GenBank/DDBJ whole genome shotgun (WGS) entry which is preliminary data.</text>
</comment>
<evidence type="ECO:0000256" key="3">
    <source>
        <dbReference type="ARBA" id="ARBA00022723"/>
    </source>
</evidence>
<dbReference type="InterPro" id="IPR023406">
    <property type="entry name" value="Topo_IA_AS"/>
</dbReference>
<dbReference type="Pfam" id="PF01131">
    <property type="entry name" value="Topoisom_bac"/>
    <property type="match status" value="1"/>
</dbReference>
<feature type="region of interest" description="Disordered" evidence="9">
    <location>
        <begin position="638"/>
        <end position="742"/>
    </location>
</feature>
<keyword evidence="7 8" id="KW-0413">Isomerase</keyword>
<evidence type="ECO:0000256" key="1">
    <source>
        <dbReference type="ARBA" id="ARBA00000213"/>
    </source>
</evidence>
<dbReference type="InterPro" id="IPR013824">
    <property type="entry name" value="Topo_IA_cen_sub1"/>
</dbReference>
<feature type="site" description="Interaction with DNA" evidence="8">
    <location>
        <position position="32"/>
    </location>
</feature>
<keyword evidence="6 8" id="KW-0238">DNA-binding</keyword>
<evidence type="ECO:0000313" key="12">
    <source>
        <dbReference type="EMBL" id="MFB9993159.1"/>
    </source>
</evidence>
<feature type="site" description="Interaction with DNA" evidence="8">
    <location>
        <position position="149"/>
    </location>
</feature>
<feature type="domain" description="Topo IA-type catalytic" evidence="11">
    <location>
        <begin position="139"/>
        <end position="579"/>
    </location>
</feature>
<dbReference type="HAMAP" id="MF_00952">
    <property type="entry name" value="Topoisom_1_prok"/>
    <property type="match status" value="1"/>
</dbReference>
<evidence type="ECO:0000256" key="2">
    <source>
        <dbReference type="ARBA" id="ARBA00009446"/>
    </source>
</evidence>
<dbReference type="InterPro" id="IPR013826">
    <property type="entry name" value="Topo_IA_cen_sub3"/>
</dbReference>
<proteinExistence type="inferred from homology"/>
<sequence>MSILVIVESPAKAKKIASFLGAGYVVKASLGHVRDLPASKAELPAKYRGEPWANLGVNPETFAPIYVVPSKKAATVRDLKAAAAKAERVLFASDADREGEAISWHLSRLLGVKEPQRMTFTEITKAALTRAAAQPRALDLQLVAAQEARRVIDRLVGWEVSPLLWNSVGRGLSAGRVQSAALMLLAARELARMRFVPAAYWLIRADAQTSPPFVATVTAVKSREFPDGKALVRASDFTPDGALKPGVDVLQLNADQAAALAAHLDGRSATVTHAEPSEVRVRPAPPFTTSTLQQAAGRVGLGAKAAMDTAQRLYEGGHITYHRTDSPALSDEALDAARAEAVRLFGQGAVPERSRQYATRSANAQEAHEAIRPAGHGPWRTPDSAGLSGQDAALYRLIYQRTVASQMHDALYDKTTVTLHCGAATLMASGRVLTQAGFTALTGGDDDAADPALPALTVGQTFPLKARKPEEKKTSAPTRYSEATLVRAMEQAGIGRPSTYAQTVNTLHLRGYAVGVGKYLTVTATGLLVVAYLSRHLPDVLERTFTATMEAGLDEIAGGQITRLEYLTRFWTNGLAPAVQGARREAPVLALPHLPGASLIAGLQGPRLRLALPESPSREVPWPLHALPGDITPDDLPALLDGTFRAGTGTGSPVQAKSGARFRTEGAASPQKRTRRPSKGTAASGGNSKAAKTGGSASSTPAAKTRTSKANPGKTSTGKTKTGETTTRRSGAAAGTVKRRAK</sequence>
<evidence type="ECO:0000256" key="6">
    <source>
        <dbReference type="ARBA" id="ARBA00023125"/>
    </source>
</evidence>
<dbReference type="Proteomes" id="UP001589733">
    <property type="component" value="Unassembled WGS sequence"/>
</dbReference>
<evidence type="ECO:0000256" key="8">
    <source>
        <dbReference type="HAMAP-Rule" id="MF_00952"/>
    </source>
</evidence>
<feature type="region of interest" description="Interaction with DNA" evidence="8">
    <location>
        <begin position="173"/>
        <end position="178"/>
    </location>
</feature>
<dbReference type="InterPro" id="IPR013825">
    <property type="entry name" value="Topo_IA_cen_sub2"/>
</dbReference>
<name>A0ABV6B088_9DEIO</name>
<dbReference type="EC" id="5.6.2.1" evidence="8"/>